<dbReference type="Pfam" id="PF22244">
    <property type="entry name" value="GCE_fung"/>
    <property type="match status" value="1"/>
</dbReference>
<evidence type="ECO:0000256" key="9">
    <source>
        <dbReference type="ARBA" id="ARBA00023136"/>
    </source>
</evidence>
<proteinExistence type="inferred from homology"/>
<feature type="signal peptide" evidence="14">
    <location>
        <begin position="1"/>
        <end position="24"/>
    </location>
</feature>
<keyword evidence="5" id="KW-0812">Transmembrane</keyword>
<dbReference type="InterPro" id="IPR012315">
    <property type="entry name" value="KASH"/>
</dbReference>
<evidence type="ECO:0000256" key="13">
    <source>
        <dbReference type="ARBA" id="ARBA00026105"/>
    </source>
</evidence>
<evidence type="ECO:0000256" key="5">
    <source>
        <dbReference type="ARBA" id="ARBA00022692"/>
    </source>
</evidence>
<accession>A0AAD9M8T1</accession>
<evidence type="ECO:0000256" key="12">
    <source>
        <dbReference type="ARBA" id="ARBA00024511"/>
    </source>
</evidence>
<dbReference type="PROSITE" id="PS51049">
    <property type="entry name" value="KASH"/>
    <property type="match status" value="1"/>
</dbReference>
<evidence type="ECO:0000256" key="14">
    <source>
        <dbReference type="SAM" id="SignalP"/>
    </source>
</evidence>
<dbReference type="GO" id="GO:0052689">
    <property type="term" value="F:carboxylic ester hydrolase activity"/>
    <property type="evidence" value="ECO:0007669"/>
    <property type="project" value="UniProtKB-KW"/>
</dbReference>
<evidence type="ECO:0000256" key="7">
    <source>
        <dbReference type="ARBA" id="ARBA00022801"/>
    </source>
</evidence>
<dbReference type="SUPFAM" id="SSF53474">
    <property type="entry name" value="alpha/beta-Hydrolases"/>
    <property type="match status" value="1"/>
</dbReference>
<dbReference type="InterPro" id="IPR029058">
    <property type="entry name" value="AB_hydrolase_fold"/>
</dbReference>
<dbReference type="GO" id="GO:0046274">
    <property type="term" value="P:lignin catabolic process"/>
    <property type="evidence" value="ECO:0007669"/>
    <property type="project" value="UniProtKB-KW"/>
</dbReference>
<evidence type="ECO:0000256" key="1">
    <source>
        <dbReference type="ARBA" id="ARBA00004126"/>
    </source>
</evidence>
<comment type="caution">
    <text evidence="16">The sequence shown here is derived from an EMBL/GenBank/DDBJ whole genome shotgun (WGS) entry which is preliminary data.</text>
</comment>
<evidence type="ECO:0000256" key="3">
    <source>
        <dbReference type="ARBA" id="ARBA00010092"/>
    </source>
</evidence>
<gene>
    <name evidence="16" type="ORF">LX32DRAFT_634759</name>
</gene>
<organism evidence="16 17">
    <name type="scientific">Colletotrichum zoysiae</name>
    <dbReference type="NCBI Taxonomy" id="1216348"/>
    <lineage>
        <taxon>Eukaryota</taxon>
        <taxon>Fungi</taxon>
        <taxon>Dikarya</taxon>
        <taxon>Ascomycota</taxon>
        <taxon>Pezizomycotina</taxon>
        <taxon>Sordariomycetes</taxon>
        <taxon>Hypocreomycetidae</taxon>
        <taxon>Glomerellales</taxon>
        <taxon>Glomerellaceae</taxon>
        <taxon>Colletotrichum</taxon>
        <taxon>Colletotrichum graminicola species complex</taxon>
    </lineage>
</organism>
<keyword evidence="7" id="KW-0378">Hydrolase</keyword>
<comment type="subcellular location">
    <subcellularLocation>
        <location evidence="1">Nucleus membrane</location>
    </subcellularLocation>
</comment>
<reference evidence="16" key="1">
    <citation type="submission" date="2021-06" db="EMBL/GenBank/DDBJ databases">
        <title>Comparative genomics, transcriptomics and evolutionary studies reveal genomic signatures of adaptation to plant cell wall in hemibiotrophic fungi.</title>
        <authorList>
            <consortium name="DOE Joint Genome Institute"/>
            <person name="Baroncelli R."/>
            <person name="Diaz J.F."/>
            <person name="Benocci T."/>
            <person name="Peng M."/>
            <person name="Battaglia E."/>
            <person name="Haridas S."/>
            <person name="Andreopoulos W."/>
            <person name="Labutti K."/>
            <person name="Pangilinan J."/>
            <person name="Floch G.L."/>
            <person name="Makela M.R."/>
            <person name="Henrissat B."/>
            <person name="Grigoriev I.V."/>
            <person name="Crouch J.A."/>
            <person name="De Vries R.P."/>
            <person name="Sukno S.A."/>
            <person name="Thon M.R."/>
        </authorList>
    </citation>
    <scope>NUCLEOTIDE SEQUENCE</scope>
    <source>
        <strain evidence="16">MAFF235873</strain>
    </source>
</reference>
<sequence>MPFRTTVLLLAGAALALPAKAVFAQETDCRKARTTIPPINDAKLPDPFTFVDGSKVSTKNDWACRATEIQNIMAQYELGDFPPPPDRVEASLSGVNLNVKVMVGSASINMSAAIKKPSGNGSFPAIIGIGGVSIPVPSTVAQITFDNDAFAAQNGQSSRSQGLFYNLFGRQHSAGALTAWAWGVGRIIDGLEQLGAAHTGIDVKRLGLTGCSRNGKGAFVVGALEKRIALTIPQESGSGGSACWRISDSEKNKGKNIQTSGQIVEENVWFSPSFNTWSTRSSQIPEDHHLLAGLVAPRGLYVAENDIEWLGPVSTTVCMKAGRLIYQALGVPQNMGFSLIGGHNHCQFPSGQNDELTQYIDYFLLGSTTKPSPLERSIVNVNVRDYASWTAPMLS</sequence>
<evidence type="ECO:0000259" key="15">
    <source>
        <dbReference type="PROSITE" id="PS51049"/>
    </source>
</evidence>
<keyword evidence="4" id="KW-0719">Serine esterase</keyword>
<feature type="domain" description="KASH" evidence="15">
    <location>
        <begin position="1"/>
        <end position="48"/>
    </location>
</feature>
<keyword evidence="10" id="KW-0439">Lignin degradation</keyword>
<dbReference type="Gene3D" id="3.40.50.1820">
    <property type="entry name" value="alpha/beta hydrolase"/>
    <property type="match status" value="1"/>
</dbReference>
<keyword evidence="17" id="KW-1185">Reference proteome</keyword>
<dbReference type="EMBL" id="MU842817">
    <property type="protein sequence ID" value="KAK2034080.1"/>
    <property type="molecule type" value="Genomic_DNA"/>
</dbReference>
<comment type="similarity">
    <text evidence="2">Belongs to the nesprin family.</text>
</comment>
<dbReference type="Proteomes" id="UP001232148">
    <property type="component" value="Unassembled WGS sequence"/>
</dbReference>
<evidence type="ECO:0000256" key="6">
    <source>
        <dbReference type="ARBA" id="ARBA00022729"/>
    </source>
</evidence>
<dbReference type="InterPro" id="IPR054579">
    <property type="entry name" value="GCE-like_dom"/>
</dbReference>
<name>A0AAD9M8T1_9PEZI</name>
<dbReference type="EC" id="3.1.1.117" evidence="13"/>
<comment type="catalytic activity">
    <reaction evidence="12">
        <text>a 4-O-methyl-alpha-D-glucuronosyl ester derivative + H2O = 4-O-methyl-alpha-D-glucuronate derivative + an alcohol + H(+)</text>
        <dbReference type="Rhea" id="RHEA:67452"/>
        <dbReference type="ChEBI" id="CHEBI:15377"/>
        <dbReference type="ChEBI" id="CHEBI:15378"/>
        <dbReference type="ChEBI" id="CHEBI:30879"/>
        <dbReference type="ChEBI" id="CHEBI:171667"/>
        <dbReference type="ChEBI" id="CHEBI:171668"/>
        <dbReference type="EC" id="3.1.1.117"/>
    </reaction>
    <physiologicalReaction direction="left-to-right" evidence="12">
        <dbReference type="Rhea" id="RHEA:67453"/>
    </physiologicalReaction>
</comment>
<keyword evidence="11" id="KW-0539">Nucleus</keyword>
<evidence type="ECO:0000256" key="2">
    <source>
        <dbReference type="ARBA" id="ARBA00008619"/>
    </source>
</evidence>
<dbReference type="GO" id="GO:0031965">
    <property type="term" value="C:nuclear membrane"/>
    <property type="evidence" value="ECO:0007669"/>
    <property type="project" value="UniProtKB-SubCell"/>
</dbReference>
<comment type="similarity">
    <text evidence="3">Belongs to the carbohydrate esterase 15 (CE15) family.</text>
</comment>
<protein>
    <recommendedName>
        <fullName evidence="13">(4-O-methyl)-D-glucuronate--lignin esterase</fullName>
        <ecNumber evidence="13">3.1.1.117</ecNumber>
    </recommendedName>
</protein>
<evidence type="ECO:0000313" key="17">
    <source>
        <dbReference type="Proteomes" id="UP001232148"/>
    </source>
</evidence>
<evidence type="ECO:0000256" key="11">
    <source>
        <dbReference type="ARBA" id="ARBA00023242"/>
    </source>
</evidence>
<keyword evidence="8" id="KW-1133">Transmembrane helix</keyword>
<evidence type="ECO:0000256" key="8">
    <source>
        <dbReference type="ARBA" id="ARBA00022989"/>
    </source>
</evidence>
<dbReference type="AlphaFoldDB" id="A0AAD9M8T1"/>
<keyword evidence="6 14" id="KW-0732">Signal</keyword>
<keyword evidence="9" id="KW-0472">Membrane</keyword>
<evidence type="ECO:0000313" key="16">
    <source>
        <dbReference type="EMBL" id="KAK2034080.1"/>
    </source>
</evidence>
<feature type="chain" id="PRO_5042261472" description="(4-O-methyl)-D-glucuronate--lignin esterase" evidence="14">
    <location>
        <begin position="25"/>
        <end position="395"/>
    </location>
</feature>
<evidence type="ECO:0000256" key="4">
    <source>
        <dbReference type="ARBA" id="ARBA00022487"/>
    </source>
</evidence>
<evidence type="ECO:0000256" key="10">
    <source>
        <dbReference type="ARBA" id="ARBA00023185"/>
    </source>
</evidence>